<organism evidence="1 2">
    <name type="scientific">Clunio marinus</name>
    <dbReference type="NCBI Taxonomy" id="568069"/>
    <lineage>
        <taxon>Eukaryota</taxon>
        <taxon>Metazoa</taxon>
        <taxon>Ecdysozoa</taxon>
        <taxon>Arthropoda</taxon>
        <taxon>Hexapoda</taxon>
        <taxon>Insecta</taxon>
        <taxon>Pterygota</taxon>
        <taxon>Neoptera</taxon>
        <taxon>Endopterygota</taxon>
        <taxon>Diptera</taxon>
        <taxon>Nematocera</taxon>
        <taxon>Chironomoidea</taxon>
        <taxon>Chironomidae</taxon>
        <taxon>Clunio</taxon>
    </lineage>
</organism>
<protein>
    <submittedName>
        <fullName evidence="1">CLUMA_CG009785, isoform A</fullName>
    </submittedName>
</protein>
<evidence type="ECO:0000313" key="2">
    <source>
        <dbReference type="Proteomes" id="UP000183832"/>
    </source>
</evidence>
<name>A0A1J1I7X6_9DIPT</name>
<gene>
    <name evidence="1" type="ORF">CLUMA_CG009785</name>
</gene>
<sequence length="62" mass="7200">MKKKLFRLEKSMKNSHNDSVDDNEKAEHTIDGYCFVGLNSGFPSFTILSKSFDEFIRILEKI</sequence>
<accession>A0A1J1I7X6</accession>
<dbReference type="AlphaFoldDB" id="A0A1J1I7X6"/>
<keyword evidence="2" id="KW-1185">Reference proteome</keyword>
<evidence type="ECO:0000313" key="1">
    <source>
        <dbReference type="EMBL" id="CRK96368.1"/>
    </source>
</evidence>
<reference evidence="1 2" key="1">
    <citation type="submission" date="2015-04" db="EMBL/GenBank/DDBJ databases">
        <authorList>
            <person name="Syromyatnikov M.Y."/>
            <person name="Popov V.N."/>
        </authorList>
    </citation>
    <scope>NUCLEOTIDE SEQUENCE [LARGE SCALE GENOMIC DNA]</scope>
</reference>
<dbReference type="EMBL" id="CVRI01000043">
    <property type="protein sequence ID" value="CRK96368.1"/>
    <property type="molecule type" value="Genomic_DNA"/>
</dbReference>
<proteinExistence type="predicted"/>
<dbReference type="Proteomes" id="UP000183832">
    <property type="component" value="Unassembled WGS sequence"/>
</dbReference>